<reference evidence="9" key="1">
    <citation type="submission" date="2020-02" db="EMBL/GenBank/DDBJ databases">
        <authorList>
            <person name="Shen X.-R."/>
            <person name="Zhang Y.-X."/>
        </authorList>
    </citation>
    <scope>NUCLEOTIDE SEQUENCE</scope>
    <source>
        <strain evidence="9">SYP-B3998</strain>
    </source>
</reference>
<dbReference type="InterPro" id="IPR036393">
    <property type="entry name" value="AceGlu_kinase-like_sf"/>
</dbReference>
<keyword evidence="1" id="KW-0963">Cytoplasm</keyword>
<evidence type="ECO:0000256" key="4">
    <source>
        <dbReference type="ARBA" id="ARBA00022801"/>
    </source>
</evidence>
<sequence>MYNLHVIKLGSSTIVNRPAIFEEIYKVTQRGGKVLLVAGGAEGIKQKYKQIDREIPFLTLESGDEVRYCSPEEMPIIRAAYHEFILAKVQENLKKYDLSVFAQCGGENQIVTGQKANPLKVIKNNKTVIVRDSLFGNFTGCKVDFLKSALQAFDVVCIAPPILDPELGEFINIDADMLAAHLAVELEAQHLRFVTSTPGILKDIEDAGSTIQDVYLGDEVHSIKGRMKQKVRAANFAIHQGVCDVCITGPHTLEGTGKTWFWQMERDLNDMDLLKKVARIPSVSKDEHELASYLVDYVRYPGVSGHIDEVGNVVFQKGNGPYQLMLLGHMDTVPHNWQAQSDNEGISGRGVVDAKGCFVNFIEMLKEVEVPEHGSLLVIGAVEEEISSSKGAHFIRDHYRADAVIIGEPSGEHSLTLGYYGLFKLEITIRKEQEHTAAKDTMSVIDQLYVVVEEIRTRVQHIDPQCLSSLIDVKHSNHKGILTVTGILNFRISPSAGKDYKASIPLDFGEDISVQVLRATPGFANPRNCTLVKAFVRSFAKEGKSIHYIKKRGTSDMNTLATTWDSVPMVAYGPGDSSLDHTNHEYLHFHEVETTRKILKEAVDQWFRLKVGE</sequence>
<dbReference type="Gene3D" id="3.40.630.10">
    <property type="entry name" value="Zn peptidases"/>
    <property type="match status" value="2"/>
</dbReference>
<evidence type="ECO:0000256" key="1">
    <source>
        <dbReference type="ARBA" id="ARBA00022490"/>
    </source>
</evidence>
<accession>A0A6G3ZWU8</accession>
<evidence type="ECO:0000256" key="7">
    <source>
        <dbReference type="ARBA" id="ARBA00023285"/>
    </source>
</evidence>
<dbReference type="AlphaFoldDB" id="A0A6G3ZWU8"/>
<evidence type="ECO:0000256" key="6">
    <source>
        <dbReference type="ARBA" id="ARBA00023154"/>
    </source>
</evidence>
<keyword evidence="6" id="KW-0457">Lysine biosynthesis</keyword>
<keyword evidence="5" id="KW-0862">Zinc</keyword>
<evidence type="ECO:0000256" key="3">
    <source>
        <dbReference type="ARBA" id="ARBA00022723"/>
    </source>
</evidence>
<dbReference type="PROSITE" id="PS00758">
    <property type="entry name" value="ARGE_DAPE_CPG2_1"/>
    <property type="match status" value="1"/>
</dbReference>
<dbReference type="GO" id="GO:0008270">
    <property type="term" value="F:zinc ion binding"/>
    <property type="evidence" value="ECO:0007669"/>
    <property type="project" value="InterPro"/>
</dbReference>
<dbReference type="InterPro" id="IPR001261">
    <property type="entry name" value="ArgE/DapE_CS"/>
</dbReference>
<organism evidence="9">
    <name type="scientific">Paenibacillus sp. SYP-B3998</name>
    <dbReference type="NCBI Taxonomy" id="2678564"/>
    <lineage>
        <taxon>Bacteria</taxon>
        <taxon>Bacillati</taxon>
        <taxon>Bacillota</taxon>
        <taxon>Bacilli</taxon>
        <taxon>Bacillales</taxon>
        <taxon>Paenibacillaceae</taxon>
        <taxon>Paenibacillus</taxon>
    </lineage>
</organism>
<dbReference type="InterPro" id="IPR010175">
    <property type="entry name" value="LysK"/>
</dbReference>
<protein>
    <submittedName>
        <fullName evidence="9">M20/M25/M40 family metallo-hydrolase</fullName>
    </submittedName>
</protein>
<dbReference type="InterPro" id="IPR050072">
    <property type="entry name" value="Peptidase_M20A"/>
</dbReference>
<dbReference type="GO" id="GO:0016811">
    <property type="term" value="F:hydrolase activity, acting on carbon-nitrogen (but not peptide) bonds, in linear amides"/>
    <property type="evidence" value="ECO:0007669"/>
    <property type="project" value="InterPro"/>
</dbReference>
<dbReference type="Pfam" id="PF01546">
    <property type="entry name" value="Peptidase_M20"/>
    <property type="match status" value="1"/>
</dbReference>
<proteinExistence type="predicted"/>
<dbReference type="Gene3D" id="3.40.1160.10">
    <property type="entry name" value="Acetylglutamate kinase-like"/>
    <property type="match status" value="1"/>
</dbReference>
<keyword evidence="7" id="KW-0170">Cobalt</keyword>
<dbReference type="InterPro" id="IPR002933">
    <property type="entry name" value="Peptidase_M20"/>
</dbReference>
<keyword evidence="3" id="KW-0479">Metal-binding</keyword>
<dbReference type="InterPro" id="IPR001048">
    <property type="entry name" value="Asp/Glu/Uridylate_kinase"/>
</dbReference>
<dbReference type="PANTHER" id="PTHR43808:SF28">
    <property type="entry name" value="[LYSW]-LYSINE_[LYSW]-ORNITHINE HYDROLASE"/>
    <property type="match status" value="1"/>
</dbReference>
<keyword evidence="2" id="KW-0028">Amino-acid biosynthesis</keyword>
<dbReference type="GO" id="GO:0050897">
    <property type="term" value="F:cobalt ion binding"/>
    <property type="evidence" value="ECO:0007669"/>
    <property type="project" value="InterPro"/>
</dbReference>
<evidence type="ECO:0000256" key="2">
    <source>
        <dbReference type="ARBA" id="ARBA00022605"/>
    </source>
</evidence>
<feature type="domain" description="Aspartate/glutamate/uridylate kinase" evidence="8">
    <location>
        <begin position="5"/>
        <end position="248"/>
    </location>
</feature>
<evidence type="ECO:0000259" key="8">
    <source>
        <dbReference type="Pfam" id="PF00696"/>
    </source>
</evidence>
<evidence type="ECO:0000256" key="5">
    <source>
        <dbReference type="ARBA" id="ARBA00022833"/>
    </source>
</evidence>
<dbReference type="Pfam" id="PF00696">
    <property type="entry name" value="AA_kinase"/>
    <property type="match status" value="1"/>
</dbReference>
<evidence type="ECO:0000313" key="9">
    <source>
        <dbReference type="EMBL" id="NEW06696.1"/>
    </source>
</evidence>
<dbReference type="EMBL" id="JAAIKC010000003">
    <property type="protein sequence ID" value="NEW06696.1"/>
    <property type="molecule type" value="Genomic_DNA"/>
</dbReference>
<name>A0A6G3ZWU8_9BACL</name>
<comment type="caution">
    <text evidence="9">The sequence shown here is derived from an EMBL/GenBank/DDBJ whole genome shotgun (WGS) entry which is preliminary data.</text>
</comment>
<dbReference type="PANTHER" id="PTHR43808">
    <property type="entry name" value="ACETYLORNITHINE DEACETYLASE"/>
    <property type="match status" value="1"/>
</dbReference>
<gene>
    <name evidence="9" type="ORF">GK047_11790</name>
</gene>
<keyword evidence="4 9" id="KW-0378">Hydrolase</keyword>
<dbReference type="NCBIfam" id="TIGR01902">
    <property type="entry name" value="dapE-lys-deAc"/>
    <property type="match status" value="1"/>
</dbReference>
<dbReference type="SUPFAM" id="SSF53187">
    <property type="entry name" value="Zn-dependent exopeptidases"/>
    <property type="match status" value="1"/>
</dbReference>
<dbReference type="GO" id="GO:0009085">
    <property type="term" value="P:lysine biosynthetic process"/>
    <property type="evidence" value="ECO:0007669"/>
    <property type="project" value="UniProtKB-KW"/>
</dbReference>
<dbReference type="RefSeq" id="WP_163946181.1">
    <property type="nucleotide sequence ID" value="NZ_JAAIKC010000003.1"/>
</dbReference>
<dbReference type="SUPFAM" id="SSF53633">
    <property type="entry name" value="Carbamate kinase-like"/>
    <property type="match status" value="1"/>
</dbReference>